<accession>A0AAD7UDW5</accession>
<sequence>MSWEEEEEKEVEVKPAPGDWTRYYSVIEFNATERPGHDQVLRVAPNSVCVLSLATTHSVFDGRSPTELIFDQDLHVDFTGKKKKGAMQLQPTSPICRIKCSDDSTFFVYCGIRSKLLECNDALVGPNAMPLTPQTYIAIFKAEPRDVQRLRTSLPHDPPA</sequence>
<keyword evidence="2" id="KW-1185">Reference proteome</keyword>
<dbReference type="InterPro" id="IPR039169">
    <property type="entry name" value="Abitram"/>
</dbReference>
<gene>
    <name evidence="1" type="ORF">CTAYLR_005131</name>
</gene>
<evidence type="ECO:0008006" key="3">
    <source>
        <dbReference type="Google" id="ProtNLM"/>
    </source>
</evidence>
<comment type="caution">
    <text evidence="1">The sequence shown here is derived from an EMBL/GenBank/DDBJ whole genome shotgun (WGS) entry which is preliminary data.</text>
</comment>
<dbReference type="PANTHER" id="PTHR13651:SF0">
    <property type="entry name" value="PROTEIN ABITRAM"/>
    <property type="match status" value="1"/>
</dbReference>
<dbReference type="Proteomes" id="UP001230188">
    <property type="component" value="Unassembled WGS sequence"/>
</dbReference>
<evidence type="ECO:0000313" key="2">
    <source>
        <dbReference type="Proteomes" id="UP001230188"/>
    </source>
</evidence>
<dbReference type="AlphaFoldDB" id="A0AAD7UDW5"/>
<protein>
    <recommendedName>
        <fullName evidence="3">Protein Abitram</fullName>
    </recommendedName>
</protein>
<name>A0AAD7UDW5_9STRA</name>
<proteinExistence type="predicted"/>
<organism evidence="1 2">
    <name type="scientific">Chrysophaeum taylorii</name>
    <dbReference type="NCBI Taxonomy" id="2483200"/>
    <lineage>
        <taxon>Eukaryota</taxon>
        <taxon>Sar</taxon>
        <taxon>Stramenopiles</taxon>
        <taxon>Ochrophyta</taxon>
        <taxon>Pelagophyceae</taxon>
        <taxon>Pelagomonadales</taxon>
        <taxon>Pelagomonadaceae</taxon>
        <taxon>Chrysophaeum</taxon>
    </lineage>
</organism>
<dbReference type="EMBL" id="JAQMWT010000350">
    <property type="protein sequence ID" value="KAJ8603512.1"/>
    <property type="molecule type" value="Genomic_DNA"/>
</dbReference>
<reference evidence="1" key="1">
    <citation type="submission" date="2023-01" db="EMBL/GenBank/DDBJ databases">
        <title>Metagenome sequencing of chrysophaentin producing Chrysophaeum taylorii.</title>
        <authorList>
            <person name="Davison J."/>
            <person name="Bewley C."/>
        </authorList>
    </citation>
    <scope>NUCLEOTIDE SEQUENCE</scope>
    <source>
        <strain evidence="1">NIES-1699</strain>
    </source>
</reference>
<dbReference type="PANTHER" id="PTHR13651">
    <property type="entry name" value="PROTEIN ABITRAM"/>
    <property type="match status" value="1"/>
</dbReference>
<evidence type="ECO:0000313" key="1">
    <source>
        <dbReference type="EMBL" id="KAJ8603512.1"/>
    </source>
</evidence>
<dbReference type="GO" id="GO:0005634">
    <property type="term" value="C:nucleus"/>
    <property type="evidence" value="ECO:0007669"/>
    <property type="project" value="TreeGrafter"/>
</dbReference>